<dbReference type="RefSeq" id="WP_047813874.1">
    <property type="nucleotide sequence ID" value="NZ_LECT01000017.1"/>
</dbReference>
<dbReference type="PATRIC" id="fig|595434.4.peg.2016"/>
<dbReference type="SUPFAM" id="SSF55729">
    <property type="entry name" value="Acyl-CoA N-acyltransferases (Nat)"/>
    <property type="match status" value="1"/>
</dbReference>
<dbReference type="Gene3D" id="3.40.630.30">
    <property type="match status" value="1"/>
</dbReference>
<reference evidence="1" key="1">
    <citation type="submission" date="2015-05" db="EMBL/GenBank/DDBJ databases">
        <title>Permanent draft genome of Rhodopirellula islandicus K833.</title>
        <authorList>
            <person name="Kizina J."/>
            <person name="Richter M."/>
            <person name="Glockner F.O."/>
            <person name="Harder J."/>
        </authorList>
    </citation>
    <scope>NUCLEOTIDE SEQUENCE [LARGE SCALE GENOMIC DNA]</scope>
    <source>
        <strain evidence="1">K833</strain>
    </source>
</reference>
<dbReference type="InterPro" id="IPR016181">
    <property type="entry name" value="Acyl_CoA_acyltransferase"/>
</dbReference>
<keyword evidence="2" id="KW-1185">Reference proteome</keyword>
<dbReference type="OrthoDB" id="241885at2"/>
<comment type="caution">
    <text evidence="1">The sequence shown here is derived from an EMBL/GenBank/DDBJ whole genome shotgun (WGS) entry which is preliminary data.</text>
</comment>
<sequence>MANIRPFRNSDLPGLFDVWMRHWEAAGQIPPVSVSILERAVLSRTFFSPASLLVAEVDGEVVAWCHQFSDDWQSPPPELLEGDSQVALNEVPEVDAVPTSLVAAICFAGEAGLAVCDSLLIETMQRAVDAGVKRMCVGPVRDARNGYGGLPPIGHGMGVPVSDARVASLLSRHGFRVARSLLRLVANTSTYRPPVNREFLQLRRSTRIDRLPMLPLNHRTAVAMSHFDMERNVLMDHQTNEPLAAIDLWVGDPEGQVMDGARSILSLRLMHPVELNGYPAPKPKKGFVTSMAERELSTHEQFLVASIVQSLSNRQIFTVETTIDCNAVKLKEQFGTLKFSDDEQGRQWEKDFA</sequence>
<dbReference type="STRING" id="595434.RISK_002107"/>
<organism evidence="1 2">
    <name type="scientific">Rhodopirellula islandica</name>
    <dbReference type="NCBI Taxonomy" id="595434"/>
    <lineage>
        <taxon>Bacteria</taxon>
        <taxon>Pseudomonadati</taxon>
        <taxon>Planctomycetota</taxon>
        <taxon>Planctomycetia</taxon>
        <taxon>Pirellulales</taxon>
        <taxon>Pirellulaceae</taxon>
        <taxon>Rhodopirellula</taxon>
    </lineage>
</organism>
<dbReference type="Proteomes" id="UP000036367">
    <property type="component" value="Unassembled WGS sequence"/>
</dbReference>
<dbReference type="EMBL" id="LECT01000017">
    <property type="protein sequence ID" value="KLU05475.1"/>
    <property type="molecule type" value="Genomic_DNA"/>
</dbReference>
<name>A0A0J1BG03_RHOIS</name>
<accession>A0A0J1BG03</accession>
<gene>
    <name evidence="1" type="ORF">RISK_002107</name>
</gene>
<evidence type="ECO:0000313" key="2">
    <source>
        <dbReference type="Proteomes" id="UP000036367"/>
    </source>
</evidence>
<proteinExistence type="predicted"/>
<protein>
    <recommendedName>
        <fullName evidence="3">N-acetyltransferase domain-containing protein</fullName>
    </recommendedName>
</protein>
<evidence type="ECO:0000313" key="1">
    <source>
        <dbReference type="EMBL" id="KLU05475.1"/>
    </source>
</evidence>
<dbReference type="AlphaFoldDB" id="A0A0J1BG03"/>
<evidence type="ECO:0008006" key="3">
    <source>
        <dbReference type="Google" id="ProtNLM"/>
    </source>
</evidence>